<organism evidence="1 2">
    <name type="scientific">Paracraurococcus lichenis</name>
    <dbReference type="NCBI Taxonomy" id="3064888"/>
    <lineage>
        <taxon>Bacteria</taxon>
        <taxon>Pseudomonadati</taxon>
        <taxon>Pseudomonadota</taxon>
        <taxon>Alphaproteobacteria</taxon>
        <taxon>Acetobacterales</taxon>
        <taxon>Roseomonadaceae</taxon>
        <taxon>Paracraurococcus</taxon>
    </lineage>
</organism>
<reference evidence="1 2" key="1">
    <citation type="submission" date="2023-08" db="EMBL/GenBank/DDBJ databases">
        <title>The draft genome sequence of Paracraurococcus sp. LOR1-02.</title>
        <authorList>
            <person name="Kingkaew E."/>
            <person name="Tanasupawat S."/>
        </authorList>
    </citation>
    <scope>NUCLEOTIDE SEQUENCE [LARGE SCALE GENOMIC DNA]</scope>
    <source>
        <strain evidence="1 2">LOR1-02</strain>
    </source>
</reference>
<gene>
    <name evidence="1" type="ORF">Q7A36_26475</name>
</gene>
<dbReference type="EMBL" id="JAUTWS010000037">
    <property type="protein sequence ID" value="MDO9711916.1"/>
    <property type="molecule type" value="Genomic_DNA"/>
</dbReference>
<keyword evidence="2" id="KW-1185">Reference proteome</keyword>
<comment type="caution">
    <text evidence="1">The sequence shown here is derived from an EMBL/GenBank/DDBJ whole genome shotgun (WGS) entry which is preliminary data.</text>
</comment>
<accession>A0ABT9E6Z7</accession>
<sequence length="71" mass="7791">MKLYALVSTIRLFGRPRTLAEAERIMDRIGAAYFAPNKALRLFSGFTREGELDPLCAFGAACREELGLAGP</sequence>
<evidence type="ECO:0000313" key="2">
    <source>
        <dbReference type="Proteomes" id="UP001243009"/>
    </source>
</evidence>
<protein>
    <submittedName>
        <fullName evidence="1">Uncharacterized protein</fullName>
    </submittedName>
</protein>
<evidence type="ECO:0000313" key="1">
    <source>
        <dbReference type="EMBL" id="MDO9711916.1"/>
    </source>
</evidence>
<name>A0ABT9E6Z7_9PROT</name>
<dbReference type="RefSeq" id="WP_305106772.1">
    <property type="nucleotide sequence ID" value="NZ_JAUTWS010000037.1"/>
</dbReference>
<dbReference type="Proteomes" id="UP001243009">
    <property type="component" value="Unassembled WGS sequence"/>
</dbReference>
<proteinExistence type="predicted"/>